<feature type="repeat" description="PPR" evidence="3">
    <location>
        <begin position="141"/>
        <end position="175"/>
    </location>
</feature>
<dbReference type="Pfam" id="PF17177">
    <property type="entry name" value="PPR_long"/>
    <property type="match status" value="1"/>
</dbReference>
<dbReference type="Gene3D" id="1.25.40.10">
    <property type="entry name" value="Tetratricopeptide repeat domain"/>
    <property type="match status" value="2"/>
</dbReference>
<organism evidence="5">
    <name type="scientific">Spirodela intermedia</name>
    <name type="common">Intermediate duckweed</name>
    <dbReference type="NCBI Taxonomy" id="51605"/>
    <lineage>
        <taxon>Eukaryota</taxon>
        <taxon>Viridiplantae</taxon>
        <taxon>Streptophyta</taxon>
        <taxon>Embryophyta</taxon>
        <taxon>Tracheophyta</taxon>
        <taxon>Spermatophyta</taxon>
        <taxon>Magnoliopsida</taxon>
        <taxon>Liliopsida</taxon>
        <taxon>Araceae</taxon>
        <taxon>Lemnoideae</taxon>
        <taxon>Spirodela</taxon>
    </lineage>
</organism>
<dbReference type="InterPro" id="IPR002885">
    <property type="entry name" value="PPR_rpt"/>
</dbReference>
<dbReference type="EMBL" id="LR743590">
    <property type="protein sequence ID" value="CAA2617230.1"/>
    <property type="molecule type" value="Genomic_DNA"/>
</dbReference>
<feature type="repeat" description="PPR" evidence="3">
    <location>
        <begin position="281"/>
        <end position="315"/>
    </location>
</feature>
<proteinExistence type="inferred from homology"/>
<reference evidence="5 6" key="1">
    <citation type="submission" date="2019-12" db="EMBL/GenBank/DDBJ databases">
        <authorList>
            <person name="Scholz U."/>
            <person name="Mascher M."/>
            <person name="Fiebig A."/>
        </authorList>
    </citation>
    <scope>NUCLEOTIDE SEQUENCE</scope>
</reference>
<feature type="repeat" description="PPR" evidence="3">
    <location>
        <begin position="246"/>
        <end position="280"/>
    </location>
</feature>
<feature type="repeat" description="PPR" evidence="3">
    <location>
        <begin position="176"/>
        <end position="210"/>
    </location>
</feature>
<keyword evidence="6" id="KW-1185">Reference proteome</keyword>
<dbReference type="Proteomes" id="UP001189122">
    <property type="component" value="Unassembled WGS sequence"/>
</dbReference>
<name>A0A7I8IGD1_SPIIN</name>
<evidence type="ECO:0000313" key="5">
    <source>
        <dbReference type="EMBL" id="CAA2617230.1"/>
    </source>
</evidence>
<dbReference type="Pfam" id="PF01535">
    <property type="entry name" value="PPR"/>
    <property type="match status" value="1"/>
</dbReference>
<dbReference type="PROSITE" id="PS51375">
    <property type="entry name" value="PPR"/>
    <property type="match status" value="5"/>
</dbReference>
<evidence type="ECO:0000313" key="6">
    <source>
        <dbReference type="Proteomes" id="UP001189122"/>
    </source>
</evidence>
<dbReference type="PANTHER" id="PTHR47941">
    <property type="entry name" value="PENTATRICOPEPTIDE REPEAT-CONTAINING PROTEIN 3, MITOCHONDRIAL"/>
    <property type="match status" value="1"/>
</dbReference>
<dbReference type="InterPro" id="IPR033443">
    <property type="entry name" value="PROP1-like_PPR_dom"/>
</dbReference>
<evidence type="ECO:0000259" key="4">
    <source>
        <dbReference type="Pfam" id="PF17177"/>
    </source>
</evidence>
<dbReference type="InterPro" id="IPR011990">
    <property type="entry name" value="TPR-like_helical_dom_sf"/>
</dbReference>
<evidence type="ECO:0000256" key="3">
    <source>
        <dbReference type="PROSITE-ProRule" id="PRU00708"/>
    </source>
</evidence>
<evidence type="ECO:0000256" key="2">
    <source>
        <dbReference type="ARBA" id="ARBA00022737"/>
    </source>
</evidence>
<dbReference type="EMBL" id="CACRZD030000003">
    <property type="protein sequence ID" value="CAA6656928.1"/>
    <property type="molecule type" value="Genomic_DNA"/>
</dbReference>
<gene>
    <name evidence="5" type="ORF">SI7747_03003399</name>
</gene>
<accession>A0A7I8IGD1</accession>
<evidence type="ECO:0000256" key="1">
    <source>
        <dbReference type="ARBA" id="ARBA00007626"/>
    </source>
</evidence>
<sequence length="322" mass="35897">MISRCRLLPYKGKWQHMFSERLAMEELKNKVNEKCSSNDDLIGDLIQRSLFLKLPPVLNHLEEAESFETSERLFISIIRSYGAANMLQEAVDVLFRIPKFRCSPSVRSLNSLLSVLCKREEGLGLVPDVLLRTPQMNLRLEDSSFRILMRALCKNGKAAAAVELLEAMKLQGWAPDPRMYSLILSSLYKHAGPPRVISFFEDMKAAGISPNTMDYTCVMNVLVKEGRADDAWAILRQMRSDGSRPSVANYTAVLGGLISAGDFQKTEAVFDEMLVSGLRPDSSAYNTYINGLCKQGAVEKACKMLVCMGKRDTGQIQPPTAS</sequence>
<dbReference type="NCBIfam" id="TIGR00756">
    <property type="entry name" value="PPR"/>
    <property type="match status" value="4"/>
</dbReference>
<feature type="domain" description="PROP1-like PPR" evidence="4">
    <location>
        <begin position="145"/>
        <end position="303"/>
    </location>
</feature>
<keyword evidence="2" id="KW-0677">Repeat</keyword>
<dbReference type="AlphaFoldDB" id="A0A7I8IGD1"/>
<comment type="similarity">
    <text evidence="1">Belongs to the PPR family. P subfamily.</text>
</comment>
<protein>
    <recommendedName>
        <fullName evidence="4">PROP1-like PPR domain-containing protein</fullName>
    </recommendedName>
</protein>
<feature type="repeat" description="PPR" evidence="3">
    <location>
        <begin position="211"/>
        <end position="245"/>
    </location>
</feature>